<evidence type="ECO:0008006" key="4">
    <source>
        <dbReference type="Google" id="ProtNLM"/>
    </source>
</evidence>
<proteinExistence type="predicted"/>
<dbReference type="InterPro" id="IPR040256">
    <property type="entry name" value="At4g02000-like"/>
</dbReference>
<comment type="caution">
    <text evidence="2">The sequence shown here is derived from an EMBL/GenBank/DDBJ whole genome shotgun (WGS) entry which is preliminary data.</text>
</comment>
<dbReference type="PANTHER" id="PTHR31286">
    <property type="entry name" value="GLYCINE-RICH CELL WALL STRUCTURAL PROTEIN 1.8-LIKE"/>
    <property type="match status" value="1"/>
</dbReference>
<feature type="compositionally biased region" description="Basic and acidic residues" evidence="1">
    <location>
        <begin position="289"/>
        <end position="299"/>
    </location>
</feature>
<evidence type="ECO:0000313" key="3">
    <source>
        <dbReference type="Proteomes" id="UP001396334"/>
    </source>
</evidence>
<gene>
    <name evidence="2" type="ORF">V6N11_034084</name>
</gene>
<accession>A0ABR2S268</accession>
<evidence type="ECO:0000256" key="1">
    <source>
        <dbReference type="SAM" id="MobiDB-lite"/>
    </source>
</evidence>
<protein>
    <recommendedName>
        <fullName evidence="4">DUF4283 domain-containing protein</fullName>
    </recommendedName>
</protein>
<keyword evidence="3" id="KW-1185">Reference proteome</keyword>
<reference evidence="2 3" key="1">
    <citation type="journal article" date="2024" name="G3 (Bethesda)">
        <title>Genome assembly of Hibiscus sabdariffa L. provides insights into metabolisms of medicinal natural products.</title>
        <authorList>
            <person name="Kim T."/>
        </authorList>
    </citation>
    <scope>NUCLEOTIDE SEQUENCE [LARGE SCALE GENOMIC DNA]</scope>
    <source>
        <strain evidence="2">TK-2024</strain>
        <tissue evidence="2">Old leaves</tissue>
    </source>
</reference>
<dbReference type="EMBL" id="JBBPBN010000018">
    <property type="protein sequence ID" value="KAK9019044.1"/>
    <property type="molecule type" value="Genomic_DNA"/>
</dbReference>
<sequence length="354" mass="39425">MAVDLPDPQARTKPNDKRVAKSSYAAALVGAGTGHGATLVAENDDIDLRDDDAMTGLVNRMSAIQFSDRAYKLMEASMMNTIIIKLLGRYWFPWTKDFSTSQPYPETVTAWIHLSRLPEFMYKRRVLWSIGGLVGKVVKLDYHTDQGMHCRFARMAVYVNLTKPPVCKVMIGEWIQMVEYENLPVVCFSCECFGYLMDSCPINPKPPGASVDPQAVHLTPLPESPLDAPNAQNIVATEKASERLLQDDVTKSGNVCQQQGLGRKGNVVQRTRNTRVVIVDDRDVNRLTIPRRDGKEPCPSKKGNGKTDVPKISSLKGHSNASAGARITATFRRLLGLIQMLQGAVWHPFWRQTL</sequence>
<evidence type="ECO:0000313" key="2">
    <source>
        <dbReference type="EMBL" id="KAK9019044.1"/>
    </source>
</evidence>
<feature type="region of interest" description="Disordered" evidence="1">
    <location>
        <begin position="289"/>
        <end position="320"/>
    </location>
</feature>
<dbReference type="Proteomes" id="UP001396334">
    <property type="component" value="Unassembled WGS sequence"/>
</dbReference>
<name>A0ABR2S268_9ROSI</name>
<organism evidence="2 3">
    <name type="scientific">Hibiscus sabdariffa</name>
    <name type="common">roselle</name>
    <dbReference type="NCBI Taxonomy" id="183260"/>
    <lineage>
        <taxon>Eukaryota</taxon>
        <taxon>Viridiplantae</taxon>
        <taxon>Streptophyta</taxon>
        <taxon>Embryophyta</taxon>
        <taxon>Tracheophyta</taxon>
        <taxon>Spermatophyta</taxon>
        <taxon>Magnoliopsida</taxon>
        <taxon>eudicotyledons</taxon>
        <taxon>Gunneridae</taxon>
        <taxon>Pentapetalae</taxon>
        <taxon>rosids</taxon>
        <taxon>malvids</taxon>
        <taxon>Malvales</taxon>
        <taxon>Malvaceae</taxon>
        <taxon>Malvoideae</taxon>
        <taxon>Hibiscus</taxon>
    </lineage>
</organism>
<dbReference type="PANTHER" id="PTHR31286:SF173">
    <property type="entry name" value="DUF4283 DOMAIN-CONTAINING PROTEIN"/>
    <property type="match status" value="1"/>
</dbReference>